<evidence type="ECO:0000313" key="6">
    <source>
        <dbReference type="Proteomes" id="UP001245184"/>
    </source>
</evidence>
<evidence type="ECO:0000259" key="4">
    <source>
        <dbReference type="PROSITE" id="PS50949"/>
    </source>
</evidence>
<keyword evidence="3" id="KW-0804">Transcription</keyword>
<dbReference type="InterPro" id="IPR000524">
    <property type="entry name" value="Tscrpt_reg_HTH_GntR"/>
</dbReference>
<accession>A0ABD5CTJ0</accession>
<dbReference type="GO" id="GO:0003677">
    <property type="term" value="F:DNA binding"/>
    <property type="evidence" value="ECO:0007669"/>
    <property type="project" value="UniProtKB-KW"/>
</dbReference>
<sequence length="254" mass="28376">MATEIAVRSSPSVPIDFSLSGVARYIQLATLFRRRIEAGQWAVGQQIPTVEELADECAVARATVRQALDILEADKLIERFRAKGTFVIQKPQSQLWCAVPTDLSGLLLAAEGASIELLKTEKGVMPAHVQHDIGTLAPSYTHWRRRHSREGQPYYIGDAYVDERLTRRIPKSAFKRHTTMRILRDLPGLELNEIDQTLTVSTADMDLSRMLEIPLNAPVAHVYRTATDKDGTVVFVGNGVYRGDVVRLDIKVEL</sequence>
<keyword evidence="2" id="KW-0238">DNA-binding</keyword>
<protein>
    <submittedName>
        <fullName evidence="5">GntR family transcriptional regulator</fullName>
    </submittedName>
</protein>
<dbReference type="AlphaFoldDB" id="A0ABD5CTJ0"/>
<dbReference type="Pfam" id="PF00392">
    <property type="entry name" value="GntR"/>
    <property type="match status" value="1"/>
</dbReference>
<keyword evidence="1" id="KW-0805">Transcription regulation</keyword>
<reference evidence="5 6" key="1">
    <citation type="submission" date="2023-08" db="EMBL/GenBank/DDBJ databases">
        <title>Genome sequencing of plant associated microbes to promote plant fitness in Sorghum bicolor and Oryza sativa.</title>
        <authorList>
            <person name="Coleman-Derr D."/>
        </authorList>
    </citation>
    <scope>NUCLEOTIDE SEQUENCE [LARGE SCALE GENOMIC DNA]</scope>
    <source>
        <strain evidence="5 6">SLBN-33</strain>
    </source>
</reference>
<name>A0ABD5CTJ0_9BURK</name>
<dbReference type="Pfam" id="PF07702">
    <property type="entry name" value="UTRA"/>
    <property type="match status" value="1"/>
</dbReference>
<evidence type="ECO:0000313" key="5">
    <source>
        <dbReference type="EMBL" id="MDR6207479.1"/>
    </source>
</evidence>
<feature type="domain" description="HTH gntR-type" evidence="4">
    <location>
        <begin position="22"/>
        <end position="90"/>
    </location>
</feature>
<comment type="caution">
    <text evidence="5">The sequence shown here is derived from an EMBL/GenBank/DDBJ whole genome shotgun (WGS) entry which is preliminary data.</text>
</comment>
<dbReference type="SUPFAM" id="SSF64288">
    <property type="entry name" value="Chorismate lyase-like"/>
    <property type="match status" value="1"/>
</dbReference>
<dbReference type="Gene3D" id="3.40.1410.10">
    <property type="entry name" value="Chorismate lyase-like"/>
    <property type="match status" value="1"/>
</dbReference>
<dbReference type="Proteomes" id="UP001245184">
    <property type="component" value="Unassembled WGS sequence"/>
</dbReference>
<organism evidence="5 6">
    <name type="scientific">Paraburkholderia graminis</name>
    <dbReference type="NCBI Taxonomy" id="60548"/>
    <lineage>
        <taxon>Bacteria</taxon>
        <taxon>Pseudomonadati</taxon>
        <taxon>Pseudomonadota</taxon>
        <taxon>Betaproteobacteria</taxon>
        <taxon>Burkholderiales</taxon>
        <taxon>Burkholderiaceae</taxon>
        <taxon>Paraburkholderia</taxon>
    </lineage>
</organism>
<proteinExistence type="predicted"/>
<dbReference type="PROSITE" id="PS50949">
    <property type="entry name" value="HTH_GNTR"/>
    <property type="match status" value="1"/>
</dbReference>
<dbReference type="InterPro" id="IPR036388">
    <property type="entry name" value="WH-like_DNA-bd_sf"/>
</dbReference>
<dbReference type="PRINTS" id="PR00035">
    <property type="entry name" value="HTHGNTR"/>
</dbReference>
<dbReference type="SMART" id="SM00866">
    <property type="entry name" value="UTRA"/>
    <property type="match status" value="1"/>
</dbReference>
<evidence type="ECO:0000256" key="1">
    <source>
        <dbReference type="ARBA" id="ARBA00023015"/>
    </source>
</evidence>
<dbReference type="PANTHER" id="PTHR44846">
    <property type="entry name" value="MANNOSYL-D-GLYCERATE TRANSPORT/METABOLISM SYSTEM REPRESSOR MNGR-RELATED"/>
    <property type="match status" value="1"/>
</dbReference>
<dbReference type="RefSeq" id="WP_029969927.1">
    <property type="nucleotide sequence ID" value="NZ_ATXV01000009.1"/>
</dbReference>
<gene>
    <name evidence="5" type="ORF">QF025_006199</name>
</gene>
<dbReference type="EMBL" id="JAVIZN010000002">
    <property type="protein sequence ID" value="MDR6207479.1"/>
    <property type="molecule type" value="Genomic_DNA"/>
</dbReference>
<dbReference type="CDD" id="cd07377">
    <property type="entry name" value="WHTH_GntR"/>
    <property type="match status" value="1"/>
</dbReference>
<evidence type="ECO:0000256" key="2">
    <source>
        <dbReference type="ARBA" id="ARBA00023125"/>
    </source>
</evidence>
<dbReference type="InterPro" id="IPR028978">
    <property type="entry name" value="Chorismate_lyase_/UTRA_dom_sf"/>
</dbReference>
<dbReference type="PANTHER" id="PTHR44846:SF17">
    <property type="entry name" value="GNTR-FAMILY TRANSCRIPTIONAL REGULATOR"/>
    <property type="match status" value="1"/>
</dbReference>
<evidence type="ECO:0000256" key="3">
    <source>
        <dbReference type="ARBA" id="ARBA00023163"/>
    </source>
</evidence>
<dbReference type="SUPFAM" id="SSF46785">
    <property type="entry name" value="Winged helix' DNA-binding domain"/>
    <property type="match status" value="1"/>
</dbReference>
<dbReference type="Gene3D" id="1.10.10.10">
    <property type="entry name" value="Winged helix-like DNA-binding domain superfamily/Winged helix DNA-binding domain"/>
    <property type="match status" value="1"/>
</dbReference>
<dbReference type="InterPro" id="IPR050679">
    <property type="entry name" value="Bact_HTH_transcr_reg"/>
</dbReference>
<dbReference type="InterPro" id="IPR011663">
    <property type="entry name" value="UTRA"/>
</dbReference>
<dbReference type="InterPro" id="IPR036390">
    <property type="entry name" value="WH_DNA-bd_sf"/>
</dbReference>
<dbReference type="SMART" id="SM00345">
    <property type="entry name" value="HTH_GNTR"/>
    <property type="match status" value="1"/>
</dbReference>